<dbReference type="GO" id="GO:0005524">
    <property type="term" value="F:ATP binding"/>
    <property type="evidence" value="ECO:0007669"/>
    <property type="project" value="UniProtKB-KW"/>
</dbReference>
<dbReference type="SUPFAM" id="SSF52540">
    <property type="entry name" value="P-loop containing nucleoside triphosphate hydrolases"/>
    <property type="match status" value="1"/>
</dbReference>
<evidence type="ECO:0000259" key="6">
    <source>
        <dbReference type="Pfam" id="PF13361"/>
    </source>
</evidence>
<evidence type="ECO:0000313" key="7">
    <source>
        <dbReference type="EMBL" id="OJA08893.1"/>
    </source>
</evidence>
<organism evidence="7 8">
    <name type="scientific">Rhizopogon vesiculosus</name>
    <dbReference type="NCBI Taxonomy" id="180088"/>
    <lineage>
        <taxon>Eukaryota</taxon>
        <taxon>Fungi</taxon>
        <taxon>Dikarya</taxon>
        <taxon>Basidiomycota</taxon>
        <taxon>Agaricomycotina</taxon>
        <taxon>Agaricomycetes</taxon>
        <taxon>Agaricomycetidae</taxon>
        <taxon>Boletales</taxon>
        <taxon>Suillineae</taxon>
        <taxon>Rhizopogonaceae</taxon>
        <taxon>Rhizopogon</taxon>
    </lineage>
</organism>
<dbReference type="InterPro" id="IPR039904">
    <property type="entry name" value="TRANK1"/>
</dbReference>
<evidence type="ECO:0000256" key="2">
    <source>
        <dbReference type="ARBA" id="ARBA00022801"/>
    </source>
</evidence>
<dbReference type="PANTHER" id="PTHR21529">
    <property type="entry name" value="MAMMARY TURMOR VIRUS RECEPTOR HOMOLOG 1, 2 MTVR1, 2"/>
    <property type="match status" value="1"/>
</dbReference>
<evidence type="ECO:0000313" key="8">
    <source>
        <dbReference type="Proteomes" id="UP000183567"/>
    </source>
</evidence>
<proteinExistence type="predicted"/>
<comment type="caution">
    <text evidence="7">The sequence shown here is derived from an EMBL/GenBank/DDBJ whole genome shotgun (WGS) entry which is preliminary data.</text>
</comment>
<dbReference type="Proteomes" id="UP000183567">
    <property type="component" value="Unassembled WGS sequence"/>
</dbReference>
<accession>A0A1J8PIX1</accession>
<keyword evidence="1" id="KW-0547">Nucleotide-binding</keyword>
<sequence length="370" mass="42156">MVGIIKGSEHALNCAEGVLDRPNYLRLSHRSDRNIANQRGILYDIFEIYTKFKRQRRHHDVADRTQAIIKVLRSQSFPGQQVDYLYVDEAQDNLLIDAFVLRRLCRNPNGLFWAVDTAQIISAGNSFRFDDLKAFLYRMEQNIPVSSAGASLHQPTMFQLAINHRSHGGIVNCANSVIELITRFWPNTIDNLQPEKVMLDGPKPVFFTGWDKDTVRYEQFLFGAMGSHIEFGAQQCILVRDEAARQKLREQVGDIGVGLIMTLYESKGLEFNNVLLYNFFEDSVVDLSCWRIVLNGVEGEEHAPNFGRDEARYAGLKLLYVGITRARKNIQIVDMSDKSYPMLAFWTSRNLVQKCTPGTHCGNEKNANIS</sequence>
<reference evidence="7 8" key="1">
    <citation type="submission" date="2016-03" db="EMBL/GenBank/DDBJ databases">
        <title>Comparative genomics of the ectomycorrhizal sister species Rhizopogon vinicolor and Rhizopogon vesiculosus (Basidiomycota: Boletales) reveals a divergence of the mating type B locus.</title>
        <authorList>
            <person name="Mujic A.B."/>
            <person name="Kuo A."/>
            <person name="Tritt A."/>
            <person name="Lipzen A."/>
            <person name="Chen C."/>
            <person name="Johnson J."/>
            <person name="Sharma A."/>
            <person name="Barry K."/>
            <person name="Grigoriev I.V."/>
            <person name="Spatafora J.W."/>
        </authorList>
    </citation>
    <scope>NUCLEOTIDE SEQUENCE [LARGE SCALE GENOMIC DNA]</scope>
    <source>
        <strain evidence="7 8">AM-OR11-056</strain>
    </source>
</reference>
<dbReference type="Pfam" id="PF00580">
    <property type="entry name" value="UvrD-helicase"/>
    <property type="match status" value="1"/>
</dbReference>
<protein>
    <submittedName>
        <fullName evidence="7">Uncharacterized protein</fullName>
    </submittedName>
</protein>
<dbReference type="AlphaFoldDB" id="A0A1J8PIX1"/>
<dbReference type="PANTHER" id="PTHR21529:SF4">
    <property type="entry name" value="TPR AND ANKYRIN REPEAT-CONTAINING PROTEIN 1"/>
    <property type="match status" value="1"/>
</dbReference>
<evidence type="ECO:0000256" key="1">
    <source>
        <dbReference type="ARBA" id="ARBA00022741"/>
    </source>
</evidence>
<dbReference type="InterPro" id="IPR014016">
    <property type="entry name" value="UvrD-like_ATP-bd"/>
</dbReference>
<keyword evidence="8" id="KW-1185">Reference proteome</keyword>
<dbReference type="InterPro" id="IPR014017">
    <property type="entry name" value="DNA_helicase_UvrD-like_C"/>
</dbReference>
<evidence type="ECO:0000259" key="5">
    <source>
        <dbReference type="Pfam" id="PF00580"/>
    </source>
</evidence>
<gene>
    <name evidence="7" type="ORF">AZE42_07843</name>
</gene>
<dbReference type="OrthoDB" id="3156807at2759"/>
<keyword evidence="2" id="KW-0378">Hydrolase</keyword>
<evidence type="ECO:0000256" key="3">
    <source>
        <dbReference type="ARBA" id="ARBA00022806"/>
    </source>
</evidence>
<dbReference type="Pfam" id="PF13361">
    <property type="entry name" value="UvrD_C"/>
    <property type="match status" value="1"/>
</dbReference>
<dbReference type="EMBL" id="LVVM01006137">
    <property type="protein sequence ID" value="OJA08893.1"/>
    <property type="molecule type" value="Genomic_DNA"/>
</dbReference>
<keyword evidence="4" id="KW-0067">ATP-binding</keyword>
<name>A0A1J8PIX1_9AGAM</name>
<dbReference type="InterPro" id="IPR027417">
    <property type="entry name" value="P-loop_NTPase"/>
</dbReference>
<dbReference type="GO" id="GO:0016787">
    <property type="term" value="F:hydrolase activity"/>
    <property type="evidence" value="ECO:0007669"/>
    <property type="project" value="UniProtKB-KW"/>
</dbReference>
<dbReference type="STRING" id="180088.A0A1J8PIX1"/>
<feature type="domain" description="UvrD-like helicase ATP-binding" evidence="5">
    <location>
        <begin position="33"/>
        <end position="121"/>
    </location>
</feature>
<dbReference type="GO" id="GO:0004386">
    <property type="term" value="F:helicase activity"/>
    <property type="evidence" value="ECO:0007669"/>
    <property type="project" value="UniProtKB-KW"/>
</dbReference>
<dbReference type="Gene3D" id="3.40.50.300">
    <property type="entry name" value="P-loop containing nucleotide triphosphate hydrolases"/>
    <property type="match status" value="2"/>
</dbReference>
<keyword evidence="3" id="KW-0347">Helicase</keyword>
<feature type="domain" description="UvrD-like helicase C-terminal" evidence="6">
    <location>
        <begin position="260"/>
        <end position="332"/>
    </location>
</feature>
<evidence type="ECO:0000256" key="4">
    <source>
        <dbReference type="ARBA" id="ARBA00022840"/>
    </source>
</evidence>